<dbReference type="KEGG" id="pmad:BAY61_01335"/>
<dbReference type="NCBIfam" id="TIGR00254">
    <property type="entry name" value="GGDEF"/>
    <property type="match status" value="1"/>
</dbReference>
<dbReference type="STRING" id="530584.SAMN05421630_103219"/>
<dbReference type="InterPro" id="IPR029787">
    <property type="entry name" value="Nucleotide_cyclase"/>
</dbReference>
<protein>
    <submittedName>
        <fullName evidence="1">Diguanylate cyclase (GGDEF) domain-containing protein</fullName>
    </submittedName>
</protein>
<dbReference type="PANTHER" id="PTHR46663">
    <property type="entry name" value="DIGUANYLATE CYCLASE DGCT-RELATED"/>
    <property type="match status" value="1"/>
</dbReference>
<dbReference type="PROSITE" id="PS50887">
    <property type="entry name" value="GGDEF"/>
    <property type="match status" value="1"/>
</dbReference>
<keyword evidence="2" id="KW-1185">Reference proteome</keyword>
<dbReference type="SUPFAM" id="SSF55073">
    <property type="entry name" value="Nucleotide cyclase"/>
    <property type="match status" value="1"/>
</dbReference>
<dbReference type="RefSeq" id="WP_091801472.1">
    <property type="nucleotide sequence ID" value="NZ_CP016353.1"/>
</dbReference>
<dbReference type="EMBL" id="FMZE01000003">
    <property type="protein sequence ID" value="SDC69280.1"/>
    <property type="molecule type" value="Genomic_DNA"/>
</dbReference>
<dbReference type="AlphaFoldDB" id="A0A222VJ45"/>
<dbReference type="Pfam" id="PF00990">
    <property type="entry name" value="GGDEF"/>
    <property type="match status" value="1"/>
</dbReference>
<dbReference type="Proteomes" id="UP000199494">
    <property type="component" value="Unassembled WGS sequence"/>
</dbReference>
<accession>A0A222VJ45</accession>
<dbReference type="InterPro" id="IPR000160">
    <property type="entry name" value="GGDEF_dom"/>
</dbReference>
<gene>
    <name evidence="1" type="ORF">SAMN05421630_103219</name>
</gene>
<dbReference type="SMART" id="SM00267">
    <property type="entry name" value="GGDEF"/>
    <property type="match status" value="1"/>
</dbReference>
<organism evidence="1 2">
    <name type="scientific">Prauserella marina</name>
    <dbReference type="NCBI Taxonomy" id="530584"/>
    <lineage>
        <taxon>Bacteria</taxon>
        <taxon>Bacillati</taxon>
        <taxon>Actinomycetota</taxon>
        <taxon>Actinomycetes</taxon>
        <taxon>Pseudonocardiales</taxon>
        <taxon>Pseudonocardiaceae</taxon>
        <taxon>Prauserella</taxon>
    </lineage>
</organism>
<reference evidence="1 2" key="1">
    <citation type="submission" date="2016-10" db="EMBL/GenBank/DDBJ databases">
        <authorList>
            <person name="de Groot N.N."/>
        </authorList>
    </citation>
    <scope>NUCLEOTIDE SEQUENCE [LARGE SCALE GENOMIC DNA]</scope>
    <source>
        <strain evidence="1 2">CGMCC 4.5506</strain>
    </source>
</reference>
<dbReference type="InterPro" id="IPR052163">
    <property type="entry name" value="DGC-Regulatory_Protein"/>
</dbReference>
<proteinExistence type="predicted"/>
<sequence length="198" mass="21370">MTTTVLVAVLAAVWLVPVFVARYWWRRTAFDQLTGLPNRSRLEALAGRARRGRSVGVLLLDVDRFKQVNDTHGHRVGDALLAAFAHRLHAATTRREVAVRLHGDEFAVWLGATRSDAAARRAAEIAEALSRPVTVAGRELVMTASVGHATGPGGTPIAELLHAADTAMYAVKRARHVVPGLPTTESAPRLRDHGKDAA</sequence>
<dbReference type="OrthoDB" id="23692at2"/>
<dbReference type="CDD" id="cd01949">
    <property type="entry name" value="GGDEF"/>
    <property type="match status" value="1"/>
</dbReference>
<name>A0A222VJ45_9PSEU</name>
<dbReference type="PANTHER" id="PTHR46663:SF2">
    <property type="entry name" value="GGDEF DOMAIN-CONTAINING PROTEIN"/>
    <property type="match status" value="1"/>
</dbReference>
<evidence type="ECO:0000313" key="1">
    <source>
        <dbReference type="EMBL" id="SDC69280.1"/>
    </source>
</evidence>
<evidence type="ECO:0000313" key="2">
    <source>
        <dbReference type="Proteomes" id="UP000199494"/>
    </source>
</evidence>
<dbReference type="Gene3D" id="3.30.70.270">
    <property type="match status" value="1"/>
</dbReference>
<dbReference type="InterPro" id="IPR043128">
    <property type="entry name" value="Rev_trsase/Diguanyl_cyclase"/>
</dbReference>